<proteinExistence type="predicted"/>
<keyword evidence="1" id="KW-0812">Transmembrane</keyword>
<keyword evidence="1" id="KW-1133">Transmembrane helix</keyword>
<accession>A0A3S4M8M9</accession>
<dbReference type="Proteomes" id="UP000270272">
    <property type="component" value="Chromosome"/>
</dbReference>
<evidence type="ECO:0000313" key="2">
    <source>
        <dbReference type="EMBL" id="VEB93597.1"/>
    </source>
</evidence>
<evidence type="ECO:0000313" key="3">
    <source>
        <dbReference type="Proteomes" id="UP000270272"/>
    </source>
</evidence>
<organism evidence="2 3">
    <name type="scientific">Citrobacter koseri</name>
    <name type="common">Citrobacter diversus</name>
    <dbReference type="NCBI Taxonomy" id="545"/>
    <lineage>
        <taxon>Bacteria</taxon>
        <taxon>Pseudomonadati</taxon>
        <taxon>Pseudomonadota</taxon>
        <taxon>Gammaproteobacteria</taxon>
        <taxon>Enterobacterales</taxon>
        <taxon>Enterobacteriaceae</taxon>
        <taxon>Citrobacter</taxon>
    </lineage>
</organism>
<protein>
    <submittedName>
        <fullName evidence="2">Uncharacterized protein</fullName>
    </submittedName>
</protein>
<keyword evidence="1" id="KW-0472">Membrane</keyword>
<feature type="transmembrane region" description="Helical" evidence="1">
    <location>
        <begin position="20"/>
        <end position="38"/>
    </location>
</feature>
<evidence type="ECO:0000256" key="1">
    <source>
        <dbReference type="SAM" id="Phobius"/>
    </source>
</evidence>
<feature type="transmembrane region" description="Helical" evidence="1">
    <location>
        <begin position="44"/>
        <end position="62"/>
    </location>
</feature>
<gene>
    <name evidence="2" type="ORF">NCTC11075_04491</name>
</gene>
<name>A0A3S4M8M9_CITKO</name>
<sequence>MAGAEAMSVVAVQESGTASALMGMSMFVFGGIAAPLSGLGGETMLKMSLTVALCYVAALLLASGGSRLRKSA</sequence>
<dbReference type="AlphaFoldDB" id="A0A3S4M8M9"/>
<reference evidence="2 3" key="1">
    <citation type="submission" date="2018-12" db="EMBL/GenBank/DDBJ databases">
        <authorList>
            <consortium name="Pathogen Informatics"/>
        </authorList>
    </citation>
    <scope>NUCLEOTIDE SEQUENCE [LARGE SCALE GENOMIC DNA]</scope>
    <source>
        <strain evidence="2 3">NCTC11075</strain>
    </source>
</reference>
<dbReference type="EMBL" id="LR134204">
    <property type="protein sequence ID" value="VEB93597.1"/>
    <property type="molecule type" value="Genomic_DNA"/>
</dbReference>